<evidence type="ECO:0000313" key="1">
    <source>
        <dbReference type="EMBL" id="SDH43688.1"/>
    </source>
</evidence>
<dbReference type="AlphaFoldDB" id="A0A1G8CE89"/>
<evidence type="ECO:0000313" key="2">
    <source>
        <dbReference type="Proteomes" id="UP000198854"/>
    </source>
</evidence>
<organism evidence="1 2">
    <name type="scientific">Vibrio xiamenensis</name>
    <dbReference type="NCBI Taxonomy" id="861298"/>
    <lineage>
        <taxon>Bacteria</taxon>
        <taxon>Pseudomonadati</taxon>
        <taxon>Pseudomonadota</taxon>
        <taxon>Gammaproteobacteria</taxon>
        <taxon>Vibrionales</taxon>
        <taxon>Vibrionaceae</taxon>
        <taxon>Vibrio</taxon>
    </lineage>
</organism>
<keyword evidence="2" id="KW-1185">Reference proteome</keyword>
<gene>
    <name evidence="1" type="ORF">SAMN04488136_11618</name>
</gene>
<dbReference type="RefSeq" id="WP_093274913.1">
    <property type="nucleotide sequence ID" value="NZ_FNDD01000016.1"/>
</dbReference>
<sequence>MKKQTPHQKVDIKIQIQGAPDPILNDTFDSDGKYEWYGEQLPLHQYVSNVVASALGIADE</sequence>
<reference evidence="1 2" key="1">
    <citation type="submission" date="2016-10" db="EMBL/GenBank/DDBJ databases">
        <authorList>
            <person name="de Groot N.N."/>
        </authorList>
    </citation>
    <scope>NUCLEOTIDE SEQUENCE [LARGE SCALE GENOMIC DNA]</scope>
    <source>
        <strain evidence="1 2">CGMCC 1.10228</strain>
    </source>
</reference>
<name>A0A1G8CE89_9VIBR</name>
<dbReference type="Proteomes" id="UP000198854">
    <property type="component" value="Unassembled WGS sequence"/>
</dbReference>
<protein>
    <submittedName>
        <fullName evidence="1">Uncharacterized protein</fullName>
    </submittedName>
</protein>
<proteinExistence type="predicted"/>
<accession>A0A1G8CE89</accession>
<dbReference type="EMBL" id="FNDD01000016">
    <property type="protein sequence ID" value="SDH43688.1"/>
    <property type="molecule type" value="Genomic_DNA"/>
</dbReference>